<dbReference type="Proteomes" id="UP001165287">
    <property type="component" value="Unassembled WGS sequence"/>
</dbReference>
<dbReference type="EMBL" id="JAIQUM010000038">
    <property type="protein sequence ID" value="MBZ5751713.1"/>
    <property type="molecule type" value="Genomic_DNA"/>
</dbReference>
<evidence type="ECO:0000313" key="1">
    <source>
        <dbReference type="EMBL" id="MBZ5751713.1"/>
    </source>
</evidence>
<accession>A0ABS7UUR1</accession>
<dbReference type="Pfam" id="PF12788">
    <property type="entry name" value="YmaF"/>
    <property type="match status" value="1"/>
</dbReference>
<reference evidence="1" key="1">
    <citation type="submission" date="2024-05" db="EMBL/GenBank/DDBJ databases">
        <title>Metabacillus sp. nov., isolated from the rhizosphere soil of tomato plants.</title>
        <authorList>
            <person name="Ma R."/>
        </authorList>
    </citation>
    <scope>NUCLEOTIDE SEQUENCE</scope>
    <source>
        <strain evidence="1">DBTR6</strain>
    </source>
</reference>
<protein>
    <submittedName>
        <fullName evidence="1">YmaF family protein</fullName>
    </submittedName>
</protein>
<proteinExistence type="predicted"/>
<comment type="caution">
    <text evidence="1">The sequence shown here is derived from an EMBL/GenBank/DDBJ whole genome shotgun (WGS) entry which is preliminary data.</text>
</comment>
<name>A0ABS7UUR1_9BACI</name>
<gene>
    <name evidence="1" type="ORF">K9V48_16025</name>
</gene>
<dbReference type="RefSeq" id="WP_224140039.1">
    <property type="nucleotide sequence ID" value="NZ_JAIQUM010000038.1"/>
</dbReference>
<dbReference type="InterPro" id="IPR024307">
    <property type="entry name" value="YmaF"/>
</dbReference>
<keyword evidence="2" id="KW-1185">Reference proteome</keyword>
<organism evidence="1 2">
    <name type="scientific">Metabacillus rhizolycopersici</name>
    <dbReference type="NCBI Taxonomy" id="2875709"/>
    <lineage>
        <taxon>Bacteria</taxon>
        <taxon>Bacillati</taxon>
        <taxon>Bacillota</taxon>
        <taxon>Bacilli</taxon>
        <taxon>Bacillales</taxon>
        <taxon>Bacillaceae</taxon>
        <taxon>Metabacillus</taxon>
    </lineage>
</organism>
<sequence length="139" mass="16251">MSLIIGAIRPHHAHFYSTETTVSKDHFHNLKGFTKSVNGNSFDRHFHLFRGITSFDNKHYHRYYGKTGPAIPLSDGGHYHEFENRTYYNYNEPLEVEFGGILYGEQNRPKHEHFFIGRTYETVGTDPFFSSILYTNKSI</sequence>
<evidence type="ECO:0000313" key="2">
    <source>
        <dbReference type="Proteomes" id="UP001165287"/>
    </source>
</evidence>